<dbReference type="Proteomes" id="UP000468901">
    <property type="component" value="Unassembled WGS sequence"/>
</dbReference>
<evidence type="ECO:0000256" key="1">
    <source>
        <dbReference type="ARBA" id="ARBA00004429"/>
    </source>
</evidence>
<protein>
    <submittedName>
        <fullName evidence="9">Acriflavine resistance protein B</fullName>
    </submittedName>
</protein>
<evidence type="ECO:0000256" key="8">
    <source>
        <dbReference type="SAM" id="Phobius"/>
    </source>
</evidence>
<dbReference type="Gene3D" id="1.20.1640.10">
    <property type="entry name" value="Multidrug efflux transporter AcrB transmembrane domain"/>
    <property type="match status" value="2"/>
</dbReference>
<feature type="transmembrane region" description="Helical" evidence="8">
    <location>
        <begin position="334"/>
        <end position="353"/>
    </location>
</feature>
<feature type="transmembrane region" description="Helical" evidence="8">
    <location>
        <begin position="955"/>
        <end position="976"/>
    </location>
</feature>
<feature type="transmembrane region" description="Helical" evidence="8">
    <location>
        <begin position="858"/>
        <end position="877"/>
    </location>
</feature>
<feature type="transmembrane region" description="Helical" evidence="8">
    <location>
        <begin position="360"/>
        <end position="382"/>
    </location>
</feature>
<dbReference type="Gene3D" id="3.30.70.1320">
    <property type="entry name" value="Multidrug efflux transporter AcrB pore domain like"/>
    <property type="match status" value="1"/>
</dbReference>
<dbReference type="Gene3D" id="3.30.2090.10">
    <property type="entry name" value="Multidrug efflux transporter AcrB TolC docking domain, DN and DC subdomains"/>
    <property type="match status" value="2"/>
</dbReference>
<comment type="caution">
    <text evidence="9">The sequence shown here is derived from an EMBL/GenBank/DDBJ whole genome shotgun (WGS) entry which is preliminary data.</text>
</comment>
<evidence type="ECO:0000256" key="2">
    <source>
        <dbReference type="ARBA" id="ARBA00022448"/>
    </source>
</evidence>
<dbReference type="AlphaFoldDB" id="A0A6N6VP83"/>
<dbReference type="PRINTS" id="PR00702">
    <property type="entry name" value="ACRIFLAVINRP"/>
</dbReference>
<evidence type="ECO:0000313" key="10">
    <source>
        <dbReference type="Proteomes" id="UP000468901"/>
    </source>
</evidence>
<dbReference type="RefSeq" id="WP_152215145.1">
    <property type="nucleotide sequence ID" value="NZ_WESC01000004.1"/>
</dbReference>
<dbReference type="Pfam" id="PF00873">
    <property type="entry name" value="ACR_tran"/>
    <property type="match status" value="1"/>
</dbReference>
<keyword evidence="3" id="KW-1003">Cell membrane</keyword>
<dbReference type="InterPro" id="IPR001036">
    <property type="entry name" value="Acrflvin-R"/>
</dbReference>
<dbReference type="Gene3D" id="3.30.70.1430">
    <property type="entry name" value="Multidrug efflux transporter AcrB pore domain"/>
    <property type="match status" value="2"/>
</dbReference>
<feature type="transmembrane region" description="Helical" evidence="8">
    <location>
        <begin position="12"/>
        <end position="32"/>
    </location>
</feature>
<keyword evidence="2" id="KW-0813">Transport</keyword>
<evidence type="ECO:0000256" key="3">
    <source>
        <dbReference type="ARBA" id="ARBA00022475"/>
    </source>
</evidence>
<dbReference type="GO" id="GO:0005886">
    <property type="term" value="C:plasma membrane"/>
    <property type="evidence" value="ECO:0007669"/>
    <property type="project" value="UniProtKB-SubCell"/>
</dbReference>
<evidence type="ECO:0000256" key="4">
    <source>
        <dbReference type="ARBA" id="ARBA00022519"/>
    </source>
</evidence>
<gene>
    <name evidence="9" type="ORF">F2P47_05335</name>
</gene>
<dbReference type="Gene3D" id="3.30.70.1440">
    <property type="entry name" value="Multidrug efflux transporter AcrB pore domain"/>
    <property type="match status" value="1"/>
</dbReference>
<dbReference type="FunFam" id="3.30.70.1430:FF:000001">
    <property type="entry name" value="Efflux pump membrane transporter"/>
    <property type="match status" value="1"/>
</dbReference>
<proteinExistence type="predicted"/>
<evidence type="ECO:0000256" key="7">
    <source>
        <dbReference type="ARBA" id="ARBA00023136"/>
    </source>
</evidence>
<dbReference type="PANTHER" id="PTHR32063:SF21">
    <property type="entry name" value="MULTIDRUG RESISTANCE PROTEIN MDTB"/>
    <property type="match status" value="1"/>
</dbReference>
<feature type="transmembrane region" description="Helical" evidence="8">
    <location>
        <begin position="530"/>
        <end position="549"/>
    </location>
</feature>
<evidence type="ECO:0000256" key="5">
    <source>
        <dbReference type="ARBA" id="ARBA00022692"/>
    </source>
</evidence>
<organism evidence="9 10">
    <name type="scientific">Parvibaculum sedimenti</name>
    <dbReference type="NCBI Taxonomy" id="2608632"/>
    <lineage>
        <taxon>Bacteria</taxon>
        <taxon>Pseudomonadati</taxon>
        <taxon>Pseudomonadota</taxon>
        <taxon>Alphaproteobacteria</taxon>
        <taxon>Hyphomicrobiales</taxon>
        <taxon>Parvibaculaceae</taxon>
        <taxon>Parvibaculum</taxon>
    </lineage>
</organism>
<keyword evidence="10" id="KW-1185">Reference proteome</keyword>
<feature type="transmembrane region" description="Helical" evidence="8">
    <location>
        <begin position="910"/>
        <end position="935"/>
    </location>
</feature>
<dbReference type="GO" id="GO:0042910">
    <property type="term" value="F:xenobiotic transmembrane transporter activity"/>
    <property type="evidence" value="ECO:0007669"/>
    <property type="project" value="TreeGrafter"/>
</dbReference>
<keyword evidence="7 8" id="KW-0472">Membrane</keyword>
<dbReference type="PANTHER" id="PTHR32063">
    <property type="match status" value="1"/>
</dbReference>
<evidence type="ECO:0000256" key="6">
    <source>
        <dbReference type="ARBA" id="ARBA00022989"/>
    </source>
</evidence>
<keyword evidence="4" id="KW-0997">Cell inner membrane</keyword>
<comment type="subcellular location">
    <subcellularLocation>
        <location evidence="1">Cell inner membrane</location>
        <topology evidence="1">Multi-pass membrane protein</topology>
    </subcellularLocation>
</comment>
<evidence type="ECO:0000313" key="9">
    <source>
        <dbReference type="EMBL" id="KAB7741172.1"/>
    </source>
</evidence>
<dbReference type="InterPro" id="IPR027463">
    <property type="entry name" value="AcrB_DN_DC_subdom"/>
</dbReference>
<sequence>MNISEVFIRRPVMTTLVMVATVLFGAFGYMQLPTSELPAVDFPTISVSASLPGADPETMASAVATPLESQFSTIAGIDQMTSTSSLGSTRITLQFKLDRNIDAAAQDVQAAISAAQRQLPDGMPNPPTLRKVNPADSPILFLMMSSKVLPLSEVDRYAESILSRRLSTIDGVAQVNVYGSQKYAVRIQLNPEQVAARGLGIDEVTAAAQAANVNNPTGALNGPTRNTVIRANGQLVDAEAFRRQIVAWRDGAPVRFGDIGDVVDSVENDQVASWSGQNRAIVLSIQRQPGANTIAVVDAINKVLPAFQQQLPASISFDVLYDRSQSIRASVADVQFTLVLAAALVVLVIFLFLRTLSATIIPSLALPIAVIGTFAGMAFLGYSLDNLSLMALTLAVGFVVDDAIVMLENIMRHIENGERPFDAALKGSREIAFTILSMTVSLAAVFIPVLFMGGIVGRLLHEFAVTIVIAIIVSGVVSVTLTPMLCSRMIRAGHDTGRQRAILAWSERVFTAMEAGYERTLRIAMIHHRAIFAVFLLSIVATVALFNIIPKDFLPSGDTGQIIAMTEGPNGISIADMSRHQQAAVAVIMKDPNVAAVMSSVGAGGSRTTVNAGTIIMRLKDRSERSLNADQIIQELRPKLAQVAGFKVYLQNPPAIRVGGQLSKASYQYTLQDLDLPTLYAGATKLQNALATAPGFQDVTSDLDLSTPTLSVKIDRDRAASLGITPQQVQTALSSAFGGVQISTIYTSSDQYEVVMELQKRYQQDETALQRLYLRSSSGNLVPLTAVTQTSHIATSLTENHLGQLPAVTISFNLAPGVALSQAMRTIEQTQENIRLAATISTSFQGTAQAFQSSMSSLGLLLGLAILVVYVVLGILYESFIHPLTILSGLPSAAVGALLTLWLFGLPLTLYAFVGMIMLIGIVKKNAIMMIDFALERERGEGMAPDEAIFRAAIIRFRPIMMTTMAALMGTLPIAIGFGEGGEVRRPLGLAVVGGLILSQLLTLYITPVLYVYLDRLGKRFGGRPADVVVAAGE</sequence>
<reference evidence="9 10" key="1">
    <citation type="submission" date="2019-09" db="EMBL/GenBank/DDBJ databases">
        <title>Parvibaculum sedimenti sp. nov., isolated from sediment.</title>
        <authorList>
            <person name="Wang Y."/>
        </authorList>
    </citation>
    <scope>NUCLEOTIDE SEQUENCE [LARGE SCALE GENOMIC DNA]</scope>
    <source>
        <strain evidence="9 10">HXT-9</strain>
    </source>
</reference>
<keyword evidence="6 8" id="KW-1133">Transmembrane helix</keyword>
<feature type="transmembrane region" description="Helical" evidence="8">
    <location>
        <begin position="463"/>
        <end position="481"/>
    </location>
</feature>
<feature type="transmembrane region" description="Helical" evidence="8">
    <location>
        <begin position="388"/>
        <end position="410"/>
    </location>
</feature>
<dbReference type="SUPFAM" id="SSF82866">
    <property type="entry name" value="Multidrug efflux transporter AcrB transmembrane domain"/>
    <property type="match status" value="2"/>
</dbReference>
<dbReference type="FunFam" id="1.20.1640.10:FF:000001">
    <property type="entry name" value="Efflux pump membrane transporter"/>
    <property type="match status" value="1"/>
</dbReference>
<feature type="transmembrane region" description="Helical" evidence="8">
    <location>
        <begin position="431"/>
        <end position="451"/>
    </location>
</feature>
<name>A0A6N6VP83_9HYPH</name>
<feature type="transmembrane region" description="Helical" evidence="8">
    <location>
        <begin position="988"/>
        <end position="1014"/>
    </location>
</feature>
<dbReference type="SUPFAM" id="SSF82693">
    <property type="entry name" value="Multidrug efflux transporter AcrB pore domain, PN1, PN2, PC1 and PC2 subdomains"/>
    <property type="match status" value="3"/>
</dbReference>
<accession>A0A6N6VP83</accession>
<dbReference type="EMBL" id="WESC01000004">
    <property type="protein sequence ID" value="KAB7741172.1"/>
    <property type="molecule type" value="Genomic_DNA"/>
</dbReference>
<dbReference type="SUPFAM" id="SSF82714">
    <property type="entry name" value="Multidrug efflux transporter AcrB TolC docking domain, DN and DC subdomains"/>
    <property type="match status" value="2"/>
</dbReference>
<keyword evidence="5 8" id="KW-0812">Transmembrane</keyword>